<dbReference type="InterPro" id="IPR029044">
    <property type="entry name" value="Nucleotide-diphossugar_trans"/>
</dbReference>
<protein>
    <submittedName>
        <fullName evidence="2">D-glycero-D-manno-heptose 1-phosphate guanosyltransferase</fullName>
        <ecNumber evidence="2">2.7.7.13</ecNumber>
    </submittedName>
</protein>
<evidence type="ECO:0000313" key="2">
    <source>
        <dbReference type="EMBL" id="EET06879.1"/>
    </source>
</evidence>
<dbReference type="InterPro" id="IPR005835">
    <property type="entry name" value="NTP_transferase_dom"/>
</dbReference>
<dbReference type="GeneID" id="93061383"/>
<dbReference type="Pfam" id="PF00483">
    <property type="entry name" value="NTP_transferase"/>
    <property type="match status" value="1"/>
</dbReference>
<dbReference type="AlphaFoldDB" id="A0A0E1W3A1"/>
<dbReference type="HOGENOM" id="CLU_029499_2_0_4"/>
<dbReference type="RefSeq" id="WP_004522168.1">
    <property type="nucleotide sequence ID" value="NZ_CM000832.1"/>
</dbReference>
<organism evidence="2">
    <name type="scientific">Burkholderia pseudomallei 1710a</name>
    <dbReference type="NCBI Taxonomy" id="320371"/>
    <lineage>
        <taxon>Bacteria</taxon>
        <taxon>Pseudomonadati</taxon>
        <taxon>Pseudomonadota</taxon>
        <taxon>Betaproteobacteria</taxon>
        <taxon>Burkholderiales</taxon>
        <taxon>Burkholderiaceae</taxon>
        <taxon>Burkholderia</taxon>
        <taxon>pseudomallei group</taxon>
    </lineage>
</organism>
<dbReference type="Gene3D" id="3.90.550.10">
    <property type="entry name" value="Spore Coat Polysaccharide Biosynthesis Protein SpsA, Chain A"/>
    <property type="match status" value="1"/>
</dbReference>
<feature type="domain" description="Nucleotidyl transferase" evidence="1">
    <location>
        <begin position="4"/>
        <end position="225"/>
    </location>
</feature>
<dbReference type="Proteomes" id="UP000001812">
    <property type="component" value="Chromosome I"/>
</dbReference>
<proteinExistence type="predicted"/>
<dbReference type="EMBL" id="CM000832">
    <property type="protein sequence ID" value="EET06879.1"/>
    <property type="molecule type" value="Genomic_DNA"/>
</dbReference>
<gene>
    <name evidence="2" type="primary">wcbM</name>
    <name evidence="2" type="ORF">BURPS1710A_3771</name>
</gene>
<evidence type="ECO:0000259" key="1">
    <source>
        <dbReference type="Pfam" id="PF00483"/>
    </source>
</evidence>
<dbReference type="PANTHER" id="PTHR22572">
    <property type="entry name" value="SUGAR-1-PHOSPHATE GUANYL TRANSFERASE"/>
    <property type="match status" value="1"/>
</dbReference>
<sequence length="230" mass="24953">MREAIILAGGFGTRLRTVVSDVPKPMAPIAGRPFLEILLTRLSEKKFSRVVLSVGFMAEKIMSHFGDRFAGIDLAYSVESDPLGTGGALKATLPYCEGDHAFVFNGDTYLDLEVDELDDGWQTGGFPTIVARQVPDTGRYGRLVVDGGRVTGFAEKGVSGPGLINAGCYVLPKDILAGETAETFSFETDFMSSAVQSRRFDVFVTRGQFIDIGVPEDFYRAQDELSGICK</sequence>
<keyword evidence="2" id="KW-0548">Nucleotidyltransferase</keyword>
<name>A0A0E1W3A1_BURPE</name>
<dbReference type="CDD" id="cd06915">
    <property type="entry name" value="NTP_transferase_WcbM_like"/>
    <property type="match status" value="1"/>
</dbReference>
<accession>A0A0E1W3A1</accession>
<dbReference type="SUPFAM" id="SSF53448">
    <property type="entry name" value="Nucleotide-diphospho-sugar transferases"/>
    <property type="match status" value="1"/>
</dbReference>
<reference evidence="2" key="1">
    <citation type="submission" date="2009-05" db="EMBL/GenBank/DDBJ databases">
        <authorList>
            <person name="Harkins D.M."/>
            <person name="DeShazer D."/>
            <person name="Woods D.E."/>
            <person name="Brinkac L.M."/>
            <person name="Brown K.A."/>
            <person name="Hung G.C."/>
            <person name="Tuanyok A."/>
            <person name="Zhang B."/>
            <person name="Nierman W.C."/>
        </authorList>
    </citation>
    <scope>NUCLEOTIDE SEQUENCE [LARGE SCALE GENOMIC DNA]</scope>
    <source>
        <strain evidence="2">1710a</strain>
    </source>
</reference>
<dbReference type="GO" id="GO:0004475">
    <property type="term" value="F:mannose-1-phosphate guanylyltransferase (GTP) activity"/>
    <property type="evidence" value="ECO:0007669"/>
    <property type="project" value="UniProtKB-EC"/>
</dbReference>
<dbReference type="InterPro" id="IPR050486">
    <property type="entry name" value="Mannose-1P_guanyltransferase"/>
</dbReference>
<dbReference type="EC" id="2.7.7.13" evidence="2"/>
<keyword evidence="2" id="KW-0808">Transferase</keyword>